<sequence length="251" mass="29221">MCFNQPISFLFTIGSFINAQYLRRAKFLKNDKRIWRMAAGVDYFAAMELIQFLQYFWIDQCDSVINKILTILGIIHIAFQPFIANLMTSYDIPKRMEKSFDRLVMPLSILTGIFSTSRLIGYEYFPCSDLYDPLCSKVTCTTTGRVHLRWGCRLRTGNYFTPSAFPNFFFMFVPTILAGKLRASLLLFFSGPVIGYALARNKDEWASIWCYYTFVQCLVGSWISLNHYDQKQARKQKDAEEYLKEQALESN</sequence>
<dbReference type="AlphaFoldDB" id="A0A9Q0LIC6"/>
<proteinExistence type="predicted"/>
<keyword evidence="3" id="KW-1185">Reference proteome</keyword>
<dbReference type="OMA" id="CNSMANI"/>
<dbReference type="EMBL" id="JAPDFW010000075">
    <property type="protein sequence ID" value="KAJ5073372.1"/>
    <property type="molecule type" value="Genomic_DNA"/>
</dbReference>
<dbReference type="Pfam" id="PF19069">
    <property type="entry name" value="DUF5765"/>
    <property type="match status" value="1"/>
</dbReference>
<feature type="transmembrane region" description="Helical" evidence="1">
    <location>
        <begin position="6"/>
        <end position="22"/>
    </location>
</feature>
<feature type="transmembrane region" description="Helical" evidence="1">
    <location>
        <begin position="205"/>
        <end position="225"/>
    </location>
</feature>
<evidence type="ECO:0000313" key="3">
    <source>
        <dbReference type="Proteomes" id="UP001149090"/>
    </source>
</evidence>
<dbReference type="InterPro" id="IPR043912">
    <property type="entry name" value="DUF5765"/>
</dbReference>
<organism evidence="2 3">
    <name type="scientific">Anaeramoeba ignava</name>
    <name type="common">Anaerobic marine amoeba</name>
    <dbReference type="NCBI Taxonomy" id="1746090"/>
    <lineage>
        <taxon>Eukaryota</taxon>
        <taxon>Metamonada</taxon>
        <taxon>Anaeramoebidae</taxon>
        <taxon>Anaeramoeba</taxon>
    </lineage>
</organism>
<evidence type="ECO:0000313" key="2">
    <source>
        <dbReference type="EMBL" id="KAJ5073372.1"/>
    </source>
</evidence>
<name>A0A9Q0LIC6_ANAIG</name>
<feature type="transmembrane region" description="Helical" evidence="1">
    <location>
        <begin position="64"/>
        <end position="83"/>
    </location>
</feature>
<comment type="caution">
    <text evidence="2">The sequence shown here is derived from an EMBL/GenBank/DDBJ whole genome shotgun (WGS) entry which is preliminary data.</text>
</comment>
<reference evidence="2" key="1">
    <citation type="submission" date="2022-10" db="EMBL/GenBank/DDBJ databases">
        <title>Novel sulphate-reducing endosymbionts in the free-living metamonad Anaeramoeba.</title>
        <authorList>
            <person name="Jerlstrom-Hultqvist J."/>
            <person name="Cepicka I."/>
            <person name="Gallot-Lavallee L."/>
            <person name="Salas-Leiva D."/>
            <person name="Curtis B.A."/>
            <person name="Zahonova K."/>
            <person name="Pipaliya S."/>
            <person name="Dacks J."/>
            <person name="Roger A.J."/>
        </authorList>
    </citation>
    <scope>NUCLEOTIDE SEQUENCE</scope>
    <source>
        <strain evidence="2">BMAN</strain>
    </source>
</reference>
<feature type="transmembrane region" description="Helical" evidence="1">
    <location>
        <begin position="34"/>
        <end position="58"/>
    </location>
</feature>
<keyword evidence="1" id="KW-1133">Transmembrane helix</keyword>
<evidence type="ECO:0000256" key="1">
    <source>
        <dbReference type="SAM" id="Phobius"/>
    </source>
</evidence>
<dbReference type="OrthoDB" id="10267839at2759"/>
<keyword evidence="1" id="KW-0812">Transmembrane</keyword>
<accession>A0A9Q0LIC6</accession>
<gene>
    <name evidence="2" type="ORF">M0811_08780</name>
</gene>
<protein>
    <submittedName>
        <fullName evidence="2">Uncharacterized protein</fullName>
    </submittedName>
</protein>
<dbReference type="Proteomes" id="UP001149090">
    <property type="component" value="Unassembled WGS sequence"/>
</dbReference>
<keyword evidence="1" id="KW-0472">Membrane</keyword>